<keyword evidence="6" id="KW-0863">Zinc-finger</keyword>
<gene>
    <name evidence="13" type="ORF">M9458_025486</name>
</gene>
<sequence length="64" mass="7820">EKLRLQGQITEGSNMIKTILFGRYELDTWYHSPYPEEYARLGRLYICEFCLKYMKSQTILRRHM</sequence>
<evidence type="ECO:0000256" key="6">
    <source>
        <dbReference type="ARBA" id="ARBA00022771"/>
    </source>
</evidence>
<dbReference type="InterPro" id="IPR016181">
    <property type="entry name" value="Acyl_CoA_acyltransferase"/>
</dbReference>
<dbReference type="Pfam" id="PF17772">
    <property type="entry name" value="zf-MYST"/>
    <property type="match status" value="1"/>
</dbReference>
<evidence type="ECO:0000259" key="12">
    <source>
        <dbReference type="PROSITE" id="PS51726"/>
    </source>
</evidence>
<name>A0ABD0Q1A5_CIRMR</name>
<evidence type="ECO:0000256" key="3">
    <source>
        <dbReference type="ARBA" id="ARBA00013184"/>
    </source>
</evidence>
<evidence type="ECO:0000313" key="14">
    <source>
        <dbReference type="Proteomes" id="UP001529510"/>
    </source>
</evidence>
<dbReference type="PANTHER" id="PTHR10615:SF161">
    <property type="entry name" value="HISTONE ACETYLTRANSFERASE KAT7"/>
    <property type="match status" value="1"/>
</dbReference>
<dbReference type="SUPFAM" id="SSF55729">
    <property type="entry name" value="Acyl-CoA N-acyltransferases (Nat)"/>
    <property type="match status" value="1"/>
</dbReference>
<evidence type="ECO:0000313" key="13">
    <source>
        <dbReference type="EMBL" id="KAL0180044.1"/>
    </source>
</evidence>
<dbReference type="FunFam" id="3.30.60.60:FF:000001">
    <property type="entry name" value="Histone acetyltransferase"/>
    <property type="match status" value="1"/>
</dbReference>
<evidence type="ECO:0000256" key="10">
    <source>
        <dbReference type="ARBA" id="ARBA00023242"/>
    </source>
</evidence>
<keyword evidence="5" id="KW-0479">Metal-binding</keyword>
<evidence type="ECO:0000256" key="1">
    <source>
        <dbReference type="ARBA" id="ARBA00004123"/>
    </source>
</evidence>
<dbReference type="EC" id="2.3.1.48" evidence="3 11"/>
<comment type="similarity">
    <text evidence="2 11">Belongs to the MYST (SAS/MOZ) family.</text>
</comment>
<dbReference type="GO" id="GO:0000785">
    <property type="term" value="C:chromatin"/>
    <property type="evidence" value="ECO:0007669"/>
    <property type="project" value="UniProtKB-ARBA"/>
</dbReference>
<dbReference type="PROSITE" id="PS51726">
    <property type="entry name" value="MYST_HAT"/>
    <property type="match status" value="1"/>
</dbReference>
<feature type="non-terminal residue" evidence="13">
    <location>
        <position position="1"/>
    </location>
</feature>
<proteinExistence type="inferred from homology"/>
<comment type="subcellular location">
    <subcellularLocation>
        <location evidence="1 11">Nucleus</location>
    </subcellularLocation>
</comment>
<comment type="catalytic activity">
    <reaction evidence="11">
        <text>L-lysyl-[protein] + acetyl-CoA = N(6)-acetyl-L-lysyl-[protein] + CoA + H(+)</text>
        <dbReference type="Rhea" id="RHEA:45948"/>
        <dbReference type="Rhea" id="RHEA-COMP:9752"/>
        <dbReference type="Rhea" id="RHEA-COMP:10731"/>
        <dbReference type="ChEBI" id="CHEBI:15378"/>
        <dbReference type="ChEBI" id="CHEBI:29969"/>
        <dbReference type="ChEBI" id="CHEBI:57287"/>
        <dbReference type="ChEBI" id="CHEBI:57288"/>
        <dbReference type="ChEBI" id="CHEBI:61930"/>
        <dbReference type="EC" id="2.3.1.48"/>
    </reaction>
</comment>
<dbReference type="EMBL" id="JAMKFB020000012">
    <property type="protein sequence ID" value="KAL0180044.1"/>
    <property type="molecule type" value="Genomic_DNA"/>
</dbReference>
<dbReference type="InterPro" id="IPR050603">
    <property type="entry name" value="MYST_HAT"/>
</dbReference>
<dbReference type="GO" id="GO:0032991">
    <property type="term" value="C:protein-containing complex"/>
    <property type="evidence" value="ECO:0007669"/>
    <property type="project" value="UniProtKB-ARBA"/>
</dbReference>
<keyword evidence="9" id="KW-0007">Acetylation</keyword>
<feature type="domain" description="MYST-type HAT" evidence="12">
    <location>
        <begin position="11"/>
        <end position="64"/>
    </location>
</feature>
<evidence type="ECO:0000256" key="2">
    <source>
        <dbReference type="ARBA" id="ARBA00010107"/>
    </source>
</evidence>
<dbReference type="GO" id="GO:0004402">
    <property type="term" value="F:histone acetyltransferase activity"/>
    <property type="evidence" value="ECO:0007669"/>
    <property type="project" value="UniProtKB-ARBA"/>
</dbReference>
<dbReference type="InterPro" id="IPR002717">
    <property type="entry name" value="HAT_MYST-type"/>
</dbReference>
<keyword evidence="7" id="KW-0862">Zinc</keyword>
<accession>A0ABD0Q1A5</accession>
<keyword evidence="14" id="KW-1185">Reference proteome</keyword>
<evidence type="ECO:0000256" key="9">
    <source>
        <dbReference type="ARBA" id="ARBA00022990"/>
    </source>
</evidence>
<protein>
    <recommendedName>
        <fullName evidence="3 11">Histone acetyltransferase</fullName>
        <ecNumber evidence="3 11">2.3.1.48</ecNumber>
    </recommendedName>
</protein>
<keyword evidence="4" id="KW-0808">Transferase</keyword>
<evidence type="ECO:0000256" key="4">
    <source>
        <dbReference type="ARBA" id="ARBA00022679"/>
    </source>
</evidence>
<dbReference type="GO" id="GO:0005634">
    <property type="term" value="C:nucleus"/>
    <property type="evidence" value="ECO:0007669"/>
    <property type="project" value="UniProtKB-SubCell"/>
</dbReference>
<evidence type="ECO:0000256" key="5">
    <source>
        <dbReference type="ARBA" id="ARBA00022723"/>
    </source>
</evidence>
<evidence type="ECO:0000256" key="11">
    <source>
        <dbReference type="RuleBase" id="RU361211"/>
    </source>
</evidence>
<organism evidence="13 14">
    <name type="scientific">Cirrhinus mrigala</name>
    <name type="common">Mrigala</name>
    <dbReference type="NCBI Taxonomy" id="683832"/>
    <lineage>
        <taxon>Eukaryota</taxon>
        <taxon>Metazoa</taxon>
        <taxon>Chordata</taxon>
        <taxon>Craniata</taxon>
        <taxon>Vertebrata</taxon>
        <taxon>Euteleostomi</taxon>
        <taxon>Actinopterygii</taxon>
        <taxon>Neopterygii</taxon>
        <taxon>Teleostei</taxon>
        <taxon>Ostariophysi</taxon>
        <taxon>Cypriniformes</taxon>
        <taxon>Cyprinidae</taxon>
        <taxon>Labeoninae</taxon>
        <taxon>Labeonini</taxon>
        <taxon>Cirrhinus</taxon>
    </lineage>
</organism>
<dbReference type="InterPro" id="IPR040706">
    <property type="entry name" value="Zf-MYST"/>
</dbReference>
<keyword evidence="10 11" id="KW-0539">Nucleus</keyword>
<evidence type="ECO:0000256" key="7">
    <source>
        <dbReference type="ARBA" id="ARBA00022833"/>
    </source>
</evidence>
<dbReference type="GO" id="GO:0008270">
    <property type="term" value="F:zinc ion binding"/>
    <property type="evidence" value="ECO:0007669"/>
    <property type="project" value="UniProtKB-KW"/>
</dbReference>
<evidence type="ECO:0000256" key="8">
    <source>
        <dbReference type="ARBA" id="ARBA00022853"/>
    </source>
</evidence>
<dbReference type="Proteomes" id="UP001529510">
    <property type="component" value="Unassembled WGS sequence"/>
</dbReference>
<dbReference type="GO" id="GO:0010557">
    <property type="term" value="P:positive regulation of macromolecule biosynthetic process"/>
    <property type="evidence" value="ECO:0007669"/>
    <property type="project" value="UniProtKB-ARBA"/>
</dbReference>
<comment type="caution">
    <text evidence="13">The sequence shown here is derived from an EMBL/GenBank/DDBJ whole genome shotgun (WGS) entry which is preliminary data.</text>
</comment>
<dbReference type="Gene3D" id="3.30.60.60">
    <property type="entry name" value="N-acetyl transferase-like"/>
    <property type="match status" value="1"/>
</dbReference>
<feature type="non-terminal residue" evidence="13">
    <location>
        <position position="64"/>
    </location>
</feature>
<dbReference type="PANTHER" id="PTHR10615">
    <property type="entry name" value="HISTONE ACETYLTRANSFERASE"/>
    <property type="match status" value="1"/>
</dbReference>
<reference evidence="13 14" key="1">
    <citation type="submission" date="2024-05" db="EMBL/GenBank/DDBJ databases">
        <title>Genome sequencing and assembly of Indian major carp, Cirrhinus mrigala (Hamilton, 1822).</title>
        <authorList>
            <person name="Mohindra V."/>
            <person name="Chowdhury L.M."/>
            <person name="Lal K."/>
            <person name="Jena J.K."/>
        </authorList>
    </citation>
    <scope>NUCLEOTIDE SEQUENCE [LARGE SCALE GENOMIC DNA]</scope>
    <source>
        <strain evidence="13">CM1030</strain>
        <tissue evidence="13">Blood</tissue>
    </source>
</reference>
<keyword evidence="8" id="KW-0156">Chromatin regulator</keyword>
<dbReference type="AlphaFoldDB" id="A0ABD0Q1A5"/>
<dbReference type="GO" id="GO:0045935">
    <property type="term" value="P:positive regulation of nucleobase-containing compound metabolic process"/>
    <property type="evidence" value="ECO:0007669"/>
    <property type="project" value="UniProtKB-ARBA"/>
</dbReference>